<dbReference type="OrthoDB" id="9801841at2"/>
<dbReference type="RefSeq" id="WP_010851597.1">
    <property type="nucleotide sequence ID" value="NZ_HF570956.1"/>
</dbReference>
<dbReference type="AlphaFoldDB" id="N0DXH7"/>
<dbReference type="SMART" id="SM00331">
    <property type="entry name" value="PP2C_SIG"/>
    <property type="match status" value="1"/>
</dbReference>
<dbReference type="CDD" id="cd00143">
    <property type="entry name" value="PP2Cc"/>
    <property type="match status" value="1"/>
</dbReference>
<proteinExistence type="predicted"/>
<dbReference type="Pfam" id="PF13240">
    <property type="entry name" value="Zn_Ribbon_1"/>
    <property type="match status" value="1"/>
</dbReference>
<reference evidence="2 3" key="1">
    <citation type="journal article" date="2013" name="ISME J.">
        <title>A metabolic model for members of the genus Tetrasphaera involved in enhanced biological phosphorus removal.</title>
        <authorList>
            <person name="Kristiansen R."/>
            <person name="Nguyen H.T.T."/>
            <person name="Saunders A.M."/>
            <person name="Nielsen J.L."/>
            <person name="Wimmer R."/>
            <person name="Le V.Q."/>
            <person name="McIlroy S.J."/>
            <person name="Petrovski S."/>
            <person name="Seviour R.J."/>
            <person name="Calteau A."/>
            <person name="Nielsen K.L."/>
            <person name="Nielsen P.H."/>
        </authorList>
    </citation>
    <scope>NUCLEOTIDE SEQUENCE [LARGE SCALE GENOMIC DNA]</scope>
    <source>
        <strain evidence="2 3">Lp2</strain>
    </source>
</reference>
<dbReference type="SMART" id="SM00332">
    <property type="entry name" value="PP2Cc"/>
    <property type="match status" value="1"/>
</dbReference>
<dbReference type="SUPFAM" id="SSF81606">
    <property type="entry name" value="PP2C-like"/>
    <property type="match status" value="1"/>
</dbReference>
<dbReference type="InterPro" id="IPR026870">
    <property type="entry name" value="Zinc_ribbon_dom"/>
</dbReference>
<dbReference type="InterPro" id="IPR001932">
    <property type="entry name" value="PPM-type_phosphatase-like_dom"/>
</dbReference>
<dbReference type="EMBL" id="CAIZ01000017">
    <property type="protein sequence ID" value="CCH68698.1"/>
    <property type="molecule type" value="Genomic_DNA"/>
</dbReference>
<evidence type="ECO:0000313" key="3">
    <source>
        <dbReference type="Proteomes" id="UP000013167"/>
    </source>
</evidence>
<evidence type="ECO:0000259" key="1">
    <source>
        <dbReference type="PROSITE" id="PS51746"/>
    </source>
</evidence>
<dbReference type="eggNOG" id="COG0631">
    <property type="taxonomic scope" value="Bacteria"/>
</dbReference>
<sequence length="353" mass="35527">MTCSSCGADLAADALFCEACGAKVGSGQAPTALTVPVGATDEDSPISTPTAVRAPVEVSAPQARTCAECGGTVGADGYCESCGLKAASERDHFREAPTAWVGGVCDRGIVHTRNEDAMALWADDAAPRRAVLVVCDGVSSSKDSDVASLAGARAAREVLRPAMPQGMGTAESADAAATKVLTSAAAAANTAVVAHTDPASESPASCTFVALTIDGNLLRHANIGDSRAYWFADGGAGVQLTVDDSMAQMLMAGGTARAEAEAAPQAHAITKWLGRDSPDIVPVVGSLVVDGPGWAMACSDGLWNYASEPSAIRAQMDAAGTTDPGALALALVEFAKAAGGHDNITVALARVEP</sequence>
<feature type="domain" description="PPM-type phosphatase" evidence="1">
    <location>
        <begin position="90"/>
        <end position="351"/>
    </location>
</feature>
<evidence type="ECO:0000313" key="2">
    <source>
        <dbReference type="EMBL" id="CCH68698.1"/>
    </source>
</evidence>
<gene>
    <name evidence="2" type="ORF">BN10_1130010</name>
</gene>
<dbReference type="InterPro" id="IPR036457">
    <property type="entry name" value="PPM-type-like_dom_sf"/>
</dbReference>
<organism evidence="2 3">
    <name type="scientific">Phycicoccus elongatus Lp2</name>
    <dbReference type="NCBI Taxonomy" id="1193181"/>
    <lineage>
        <taxon>Bacteria</taxon>
        <taxon>Bacillati</taxon>
        <taxon>Actinomycetota</taxon>
        <taxon>Actinomycetes</taxon>
        <taxon>Micrococcales</taxon>
        <taxon>Intrasporangiaceae</taxon>
        <taxon>Phycicoccus</taxon>
    </lineage>
</organism>
<accession>N0DXH7</accession>
<dbReference type="Gene3D" id="3.60.40.10">
    <property type="entry name" value="PPM-type phosphatase domain"/>
    <property type="match status" value="1"/>
</dbReference>
<protein>
    <submittedName>
        <fullName evidence="2">Putative magnesium or manganese-dependent protein phosphatase</fullName>
    </submittedName>
</protein>
<dbReference type="Pfam" id="PF13672">
    <property type="entry name" value="PP2C_2"/>
    <property type="match status" value="1"/>
</dbReference>
<dbReference type="PROSITE" id="PS51746">
    <property type="entry name" value="PPM_2"/>
    <property type="match status" value="1"/>
</dbReference>
<dbReference type="STRING" id="1193181.BN10_1130010"/>
<dbReference type="Proteomes" id="UP000013167">
    <property type="component" value="Unassembled WGS sequence"/>
</dbReference>
<comment type="caution">
    <text evidence="2">The sequence shown here is derived from an EMBL/GenBank/DDBJ whole genome shotgun (WGS) entry which is preliminary data.</text>
</comment>
<keyword evidence="3" id="KW-1185">Reference proteome</keyword>
<dbReference type="HOGENOM" id="CLU_034545_2_1_11"/>
<name>N0DXH7_9MICO</name>